<dbReference type="AlphaFoldDB" id="A0A427AVP2"/>
<comment type="caution">
    <text evidence="3">The sequence shown here is derived from an EMBL/GenBank/DDBJ whole genome shotgun (WGS) entry which is preliminary data.</text>
</comment>
<accession>A0A427AVP2</accession>
<protein>
    <submittedName>
        <fullName evidence="3">Uncharacterized protein</fullName>
    </submittedName>
</protein>
<sequence length="136" mass="13616">MIPSRTATAASPSSSQQPPKSHLPPHLLPHLFFASSSDAIAGARFPAPYDNSCTALSSTALGPTTSAAAYADAALSSPYCASSPSTSAIASIINIVASFAIGVTPISMLSLLVTVALVVPYSDLLPSALGSKLPSS</sequence>
<evidence type="ECO:0000313" key="3">
    <source>
        <dbReference type="EMBL" id="RRT80291.1"/>
    </source>
</evidence>
<keyword evidence="2" id="KW-0472">Membrane</keyword>
<dbReference type="Proteomes" id="UP000287651">
    <property type="component" value="Unassembled WGS sequence"/>
</dbReference>
<evidence type="ECO:0000256" key="1">
    <source>
        <dbReference type="SAM" id="MobiDB-lite"/>
    </source>
</evidence>
<proteinExistence type="predicted"/>
<evidence type="ECO:0000313" key="4">
    <source>
        <dbReference type="Proteomes" id="UP000287651"/>
    </source>
</evidence>
<organism evidence="3 4">
    <name type="scientific">Ensete ventricosum</name>
    <name type="common">Abyssinian banana</name>
    <name type="synonym">Musa ensete</name>
    <dbReference type="NCBI Taxonomy" id="4639"/>
    <lineage>
        <taxon>Eukaryota</taxon>
        <taxon>Viridiplantae</taxon>
        <taxon>Streptophyta</taxon>
        <taxon>Embryophyta</taxon>
        <taxon>Tracheophyta</taxon>
        <taxon>Spermatophyta</taxon>
        <taxon>Magnoliopsida</taxon>
        <taxon>Liliopsida</taxon>
        <taxon>Zingiberales</taxon>
        <taxon>Musaceae</taxon>
        <taxon>Ensete</taxon>
    </lineage>
</organism>
<gene>
    <name evidence="3" type="ORF">B296_00013228</name>
</gene>
<evidence type="ECO:0000256" key="2">
    <source>
        <dbReference type="SAM" id="Phobius"/>
    </source>
</evidence>
<feature type="region of interest" description="Disordered" evidence="1">
    <location>
        <begin position="1"/>
        <end position="22"/>
    </location>
</feature>
<dbReference type="EMBL" id="AMZH03001184">
    <property type="protein sequence ID" value="RRT80291.1"/>
    <property type="molecule type" value="Genomic_DNA"/>
</dbReference>
<keyword evidence="2" id="KW-0812">Transmembrane</keyword>
<keyword evidence="2" id="KW-1133">Transmembrane helix</keyword>
<reference evidence="3 4" key="1">
    <citation type="journal article" date="2014" name="Agronomy (Basel)">
        <title>A Draft Genome Sequence for Ensete ventricosum, the Drought-Tolerant Tree Against Hunger.</title>
        <authorList>
            <person name="Harrison J."/>
            <person name="Moore K.A."/>
            <person name="Paszkiewicz K."/>
            <person name="Jones T."/>
            <person name="Grant M."/>
            <person name="Ambacheew D."/>
            <person name="Muzemil S."/>
            <person name="Studholme D.J."/>
        </authorList>
    </citation>
    <scope>NUCLEOTIDE SEQUENCE [LARGE SCALE GENOMIC DNA]</scope>
</reference>
<feature type="transmembrane region" description="Helical" evidence="2">
    <location>
        <begin position="92"/>
        <end position="119"/>
    </location>
</feature>
<name>A0A427AVP2_ENSVE</name>